<accession>M1NWS5</accession>
<name>M1NWS5_9CAUD</name>
<evidence type="ECO:0000313" key="2">
    <source>
        <dbReference type="Proteomes" id="UP000502917"/>
    </source>
</evidence>
<dbReference type="Proteomes" id="UP000502917">
    <property type="component" value="Segment"/>
</dbReference>
<gene>
    <name evidence="1" type="ORF">CPYG_00031</name>
</gene>
<sequence>MKRKVVITNQDTFIEFNLTQIIKSFYPLLDDVQVDILADDLKNKGDWDFFPDEIHSVLIQYCYEKGITLDDYAK</sequence>
<proteinExistence type="predicted"/>
<protein>
    <submittedName>
        <fullName evidence="1">Uncharacterized protein</fullName>
    </submittedName>
</protein>
<reference evidence="1 2" key="1">
    <citation type="submission" date="2010-12" db="EMBL/GenBank/DDBJ databases">
        <title>The Genome Sequence of Cyanophage P-SS1.</title>
        <authorList>
            <consortium name="The Broad Institute Genome Sequencing Platform"/>
            <person name="Henn M.R."/>
            <person name="Sullivan M.S."/>
            <person name="Osburne M.S."/>
            <person name="Levin J."/>
            <person name="Malboeuf C."/>
            <person name="Casali M."/>
            <person name="Russ C."/>
            <person name="Lennon N."/>
            <person name="Chapman S.B."/>
            <person name="Erlich R."/>
            <person name="Young S.K."/>
            <person name="Yandava C."/>
            <person name="Zeng Q."/>
            <person name="Alvarado L."/>
            <person name="Anderson S."/>
            <person name="Berlin A."/>
            <person name="Chen Z."/>
            <person name="Freedman E."/>
            <person name="Gellesch M."/>
            <person name="Goldberg J."/>
            <person name="Green L."/>
            <person name="Griggs A."/>
            <person name="Gujja S."/>
            <person name="Heilman E.R."/>
            <person name="Heiman D."/>
            <person name="Hollinger A."/>
            <person name="Howarth C."/>
            <person name="Larson L."/>
            <person name="Mehta T."/>
            <person name="Pearson M."/>
            <person name="Roberts A."/>
            <person name="Ryan E."/>
            <person name="Saif S."/>
            <person name="Shea T."/>
            <person name="Shenoy N."/>
            <person name="Sisk P."/>
            <person name="Stolte C."/>
            <person name="Sykes S."/>
            <person name="White J."/>
            <person name="Yu Q."/>
            <person name="Coleman M.L."/>
            <person name="Huang K.H."/>
            <person name="Weigele P.R."/>
            <person name="DeFrancesco A.S."/>
            <person name="Kern S.E."/>
            <person name="Thompson L.R."/>
            <person name="Fu R."/>
            <person name="Hombeck B."/>
            <person name="Chisholm S.W."/>
            <person name="Haas B."/>
            <person name="Nusbaum C."/>
            <person name="Birren B."/>
        </authorList>
    </citation>
    <scope>NUCLEOTIDE SEQUENCE [LARGE SCALE GENOMIC DNA]</scope>
    <source>
        <strain evidence="1 2">P-SS1</strain>
    </source>
</reference>
<evidence type="ECO:0000313" key="1">
    <source>
        <dbReference type="EMBL" id="AGF91326.1"/>
    </source>
</evidence>
<dbReference type="EMBL" id="JF974306">
    <property type="protein sequence ID" value="AGF91326.1"/>
    <property type="molecule type" value="Genomic_DNA"/>
</dbReference>
<organism evidence="1 2">
    <name type="scientific">Cyanophage P-SS1</name>
    <dbReference type="NCBI Taxonomy" id="889957"/>
    <lineage>
        <taxon>Viruses</taxon>
        <taxon>Duplodnaviria</taxon>
        <taxon>Heunggongvirae</taxon>
        <taxon>Uroviricota</taxon>
        <taxon>Caudoviricetes</taxon>
        <taxon>Pantevenvirales</taxon>
        <taxon>Kyanoviridae</taxon>
        <taxon>Ronodorvirus</taxon>
        <taxon>Ronodorvirus ssm4</taxon>
    </lineage>
</organism>